<dbReference type="GO" id="GO:0043176">
    <property type="term" value="F:amine binding"/>
    <property type="evidence" value="ECO:0007669"/>
    <property type="project" value="InterPro"/>
</dbReference>
<evidence type="ECO:0000313" key="2">
    <source>
        <dbReference type="EMBL" id="JAC19197.1"/>
    </source>
</evidence>
<dbReference type="InterPro" id="IPR002970">
    <property type="entry name" value="Tick_his-bd"/>
</dbReference>
<dbReference type="AlphaFoldDB" id="A0A023FC55"/>
<name>A0A023FC55_AMBCJ</name>
<dbReference type="GO" id="GO:0030682">
    <property type="term" value="P:symbiont-mediated perturbation of host defenses"/>
    <property type="evidence" value="ECO:0007669"/>
    <property type="project" value="InterPro"/>
</dbReference>
<sequence length="211" mass="24002">MCFLAAASLWLGFTLVVSCHAQEEKENKINASHVLSPPYNYFLMNRSSGANTTFTTRMPCVELEYIVYNDTSDLTILDTRNKTSDWNQKMFEVSVSKADPAVLHFEEFEPDAGEGPPITADYAVIYLAQNCCYIVEKRQYANNTDMEVDGKRMCELWIVTEKDLETQEISSKCEVESKCLKNLRKCARLECKYILKKAVMILKGIDSSLLS</sequence>
<dbReference type="EMBL" id="GBBK01005285">
    <property type="protein sequence ID" value="JAC19197.1"/>
    <property type="molecule type" value="mRNA"/>
</dbReference>
<accession>A0A023FC55</accession>
<feature type="chain" id="PRO_5001516328" evidence="1">
    <location>
        <begin position="22"/>
        <end position="211"/>
    </location>
</feature>
<evidence type="ECO:0000256" key="1">
    <source>
        <dbReference type="SAM" id="SignalP"/>
    </source>
</evidence>
<dbReference type="Gene3D" id="2.40.128.20">
    <property type="match status" value="1"/>
</dbReference>
<dbReference type="Pfam" id="PF02098">
    <property type="entry name" value="His_binding"/>
    <property type="match status" value="1"/>
</dbReference>
<feature type="signal peptide" evidence="1">
    <location>
        <begin position="1"/>
        <end position="21"/>
    </location>
</feature>
<dbReference type="InterPro" id="IPR012674">
    <property type="entry name" value="Calycin"/>
</dbReference>
<reference evidence="2" key="1">
    <citation type="submission" date="2014-03" db="EMBL/GenBank/DDBJ databases">
        <title>The sialotranscriptome of Amblyomma triste, Amblyomma parvum and Amblyomma cajennense ticks, uncovered by 454-based RNA-seq.</title>
        <authorList>
            <person name="Garcia G.R."/>
            <person name="Gardinassi L.G."/>
            <person name="Ribeiro J.M."/>
            <person name="Anatriello E."/>
            <person name="Ferreira B.R."/>
            <person name="Moreira H.N."/>
            <person name="Mafra C."/>
            <person name="Olegario M.M."/>
            <person name="Szabo P.J."/>
            <person name="Miranda-Santos I.K."/>
            <person name="Maruyama S.R."/>
        </authorList>
    </citation>
    <scope>NUCLEOTIDE SEQUENCE</scope>
    <source>
        <strain evidence="2">Uberlandia</strain>
        <tissue evidence="2">Salivary glands</tissue>
    </source>
</reference>
<proteinExistence type="evidence at transcript level"/>
<organism evidence="2">
    <name type="scientific">Amblyomma cajennense</name>
    <name type="common">Cayenne tick</name>
    <name type="synonym">Acarus cajennensis</name>
    <dbReference type="NCBI Taxonomy" id="34607"/>
    <lineage>
        <taxon>Eukaryota</taxon>
        <taxon>Metazoa</taxon>
        <taxon>Ecdysozoa</taxon>
        <taxon>Arthropoda</taxon>
        <taxon>Chelicerata</taxon>
        <taxon>Arachnida</taxon>
        <taxon>Acari</taxon>
        <taxon>Parasitiformes</taxon>
        <taxon>Ixodida</taxon>
        <taxon>Ixodoidea</taxon>
        <taxon>Ixodidae</taxon>
        <taxon>Amblyomminae</taxon>
        <taxon>Amblyomma</taxon>
    </lineage>
</organism>
<dbReference type="SUPFAM" id="SSF50814">
    <property type="entry name" value="Lipocalins"/>
    <property type="match status" value="1"/>
</dbReference>
<protein>
    <submittedName>
        <fullName evidence="2">Putative secreted protein</fullName>
    </submittedName>
</protein>
<keyword evidence="1" id="KW-0732">Signal</keyword>